<dbReference type="Proteomes" id="UP001139450">
    <property type="component" value="Unassembled WGS sequence"/>
</dbReference>
<organism evidence="1 2">
    <name type="scientific">Mucilaginibacter straminoryzae</name>
    <dbReference type="NCBI Taxonomy" id="2932774"/>
    <lineage>
        <taxon>Bacteria</taxon>
        <taxon>Pseudomonadati</taxon>
        <taxon>Bacteroidota</taxon>
        <taxon>Sphingobacteriia</taxon>
        <taxon>Sphingobacteriales</taxon>
        <taxon>Sphingobacteriaceae</taxon>
        <taxon>Mucilaginibacter</taxon>
    </lineage>
</organism>
<accession>A0A9X1X3P8</accession>
<gene>
    <name evidence="1" type="ORF">MUY27_13125</name>
</gene>
<proteinExistence type="predicted"/>
<dbReference type="RefSeq" id="WP_245130489.1">
    <property type="nucleotide sequence ID" value="NZ_JALJEJ010000005.1"/>
</dbReference>
<evidence type="ECO:0000313" key="2">
    <source>
        <dbReference type="Proteomes" id="UP001139450"/>
    </source>
</evidence>
<evidence type="ECO:0000313" key="1">
    <source>
        <dbReference type="EMBL" id="MCJ8210652.1"/>
    </source>
</evidence>
<dbReference type="AlphaFoldDB" id="A0A9X1X3P8"/>
<keyword evidence="2" id="KW-1185">Reference proteome</keyword>
<comment type="caution">
    <text evidence="1">The sequence shown here is derived from an EMBL/GenBank/DDBJ whole genome shotgun (WGS) entry which is preliminary data.</text>
</comment>
<name>A0A9X1X3P8_9SPHI</name>
<sequence length="58" mass="6639">MIEKASTGSTTAVDENEYYAFGFKYRVTAINLCYRKYKYGCLLSVPRSDIKFTDPKSP</sequence>
<protein>
    <submittedName>
        <fullName evidence="1">Uncharacterized protein</fullName>
    </submittedName>
</protein>
<dbReference type="EMBL" id="JALJEJ010000005">
    <property type="protein sequence ID" value="MCJ8210652.1"/>
    <property type="molecule type" value="Genomic_DNA"/>
</dbReference>
<reference evidence="1" key="1">
    <citation type="submission" date="2022-04" db="EMBL/GenBank/DDBJ databases">
        <title>Mucilaginibacter sp. RS28 isolated from freshwater.</title>
        <authorList>
            <person name="Ko S.-R."/>
        </authorList>
    </citation>
    <scope>NUCLEOTIDE SEQUENCE</scope>
    <source>
        <strain evidence="1">RS28</strain>
    </source>
</reference>